<gene>
    <name evidence="2" type="ORF">BT1A1_2753</name>
</gene>
<dbReference type="InterPro" id="IPR014197">
    <property type="entry name" value="Sporulation_prot_YunB"/>
</dbReference>
<dbReference type="RefSeq" id="WP_051989135.1">
    <property type="nucleotide sequence ID" value="NZ_CCRF01000079.1"/>
</dbReference>
<evidence type="ECO:0000313" key="3">
    <source>
        <dbReference type="Proteomes" id="UP000040576"/>
    </source>
</evidence>
<feature type="region of interest" description="Disordered" evidence="1">
    <location>
        <begin position="253"/>
        <end position="279"/>
    </location>
</feature>
<proteinExistence type="predicted"/>
<protein>
    <submittedName>
        <fullName evidence="2">Putative membrane protein</fullName>
    </submittedName>
</protein>
<evidence type="ECO:0000313" key="2">
    <source>
        <dbReference type="EMBL" id="CEE02546.1"/>
    </source>
</evidence>
<reference evidence="2 3" key="1">
    <citation type="submission" date="2014-07" db="EMBL/GenBank/DDBJ databases">
        <authorList>
            <person name="Wibberg Daniel"/>
        </authorList>
    </citation>
    <scope>NUCLEOTIDE SEQUENCE [LARGE SCALE GENOMIC DNA]</scope>
</reference>
<feature type="compositionally biased region" description="Basic and acidic residues" evidence="1">
    <location>
        <begin position="269"/>
        <end position="279"/>
    </location>
</feature>
<accession>A0A090IWS2</accession>
<dbReference type="EMBL" id="CCRF01000079">
    <property type="protein sequence ID" value="CEE02546.1"/>
    <property type="molecule type" value="Genomic_DNA"/>
</dbReference>
<keyword evidence="3" id="KW-1185">Reference proteome</keyword>
<name>A0A090IWS2_9BACI</name>
<dbReference type="PIRSF" id="PIRSF021383">
    <property type="entry name" value="YunB"/>
    <property type="match status" value="1"/>
</dbReference>
<dbReference type="OrthoDB" id="1649278at2"/>
<dbReference type="Proteomes" id="UP000040576">
    <property type="component" value="Unassembled WGS sequence"/>
</dbReference>
<dbReference type="NCBIfam" id="TIGR02832">
    <property type="entry name" value="spo_yunB"/>
    <property type="match status" value="1"/>
</dbReference>
<evidence type="ECO:0000256" key="1">
    <source>
        <dbReference type="SAM" id="MobiDB-lite"/>
    </source>
</evidence>
<dbReference type="AlphaFoldDB" id="A0A090IWS2"/>
<dbReference type="Pfam" id="PF09560">
    <property type="entry name" value="Spore_YunB"/>
    <property type="match status" value="1"/>
</dbReference>
<sequence length="279" mass="31651">MVKFRRYPRRSLFFRTFRPYKVYKPYKPIKPKPLPFRYVVLLSFVFFLLSTSLGLWIVNSALKPTLMAYAESQSINLATYIINKSIRQEIDNGLDLNDIIKVDPYGNSTLTSFNMGKIEDTANRITNQILKNINSMEHMDGFSPAVATDGEIKEVEPSAAGGIQFKVPFGRITDHILLANLGPDIPVEFKAIGDIESNIETTTKEHQINSTWFEIRLHIKVGIQMLVPFTSEMKMIERNVLLASGEMKGDVPQFYNSGGGQLTPSIVLPEEKEKKDKKE</sequence>
<organism evidence="2 3">
    <name type="scientific">Caldibacillus thermoamylovorans</name>
    <dbReference type="NCBI Taxonomy" id="35841"/>
    <lineage>
        <taxon>Bacteria</taxon>
        <taxon>Bacillati</taxon>
        <taxon>Bacillota</taxon>
        <taxon>Bacilli</taxon>
        <taxon>Bacillales</taxon>
        <taxon>Bacillaceae</taxon>
        <taxon>Caldibacillus</taxon>
    </lineage>
</organism>